<evidence type="ECO:0000256" key="7">
    <source>
        <dbReference type="SAM" id="MobiDB-lite"/>
    </source>
</evidence>
<comment type="caution">
    <text evidence="9">The sequence shown here is derived from an EMBL/GenBank/DDBJ whole genome shotgun (WGS) entry which is preliminary data.</text>
</comment>
<dbReference type="PANTHER" id="PTHR43467:SF2">
    <property type="entry name" value="COBALT-PRECORRIN-2 C(20)-METHYLTRANSFERASE"/>
    <property type="match status" value="1"/>
</dbReference>
<evidence type="ECO:0000256" key="5">
    <source>
        <dbReference type="ARBA" id="ARBA00022679"/>
    </source>
</evidence>
<keyword evidence="6" id="KW-0949">S-adenosyl-L-methionine</keyword>
<dbReference type="InterPro" id="IPR006364">
    <property type="entry name" value="CobI/CbiL/CobIJ_dom"/>
</dbReference>
<evidence type="ECO:0000259" key="8">
    <source>
        <dbReference type="Pfam" id="PF00590"/>
    </source>
</evidence>
<feature type="region of interest" description="Disordered" evidence="7">
    <location>
        <begin position="1"/>
        <end position="42"/>
    </location>
</feature>
<protein>
    <submittedName>
        <fullName evidence="9">Precorrin-2 C(20)-methyltransferase</fullName>
    </submittedName>
</protein>
<organism evidence="9 10">
    <name type="scientific">Micromonospora coerulea</name>
    <dbReference type="NCBI Taxonomy" id="47856"/>
    <lineage>
        <taxon>Bacteria</taxon>
        <taxon>Bacillati</taxon>
        <taxon>Actinomycetota</taxon>
        <taxon>Actinomycetes</taxon>
        <taxon>Micromonosporales</taxon>
        <taxon>Micromonosporaceae</taxon>
        <taxon>Micromonospora</taxon>
    </lineage>
</organism>
<evidence type="ECO:0000256" key="6">
    <source>
        <dbReference type="ARBA" id="ARBA00022691"/>
    </source>
</evidence>
<dbReference type="InterPro" id="IPR014776">
    <property type="entry name" value="4pyrrole_Mease_sub2"/>
</dbReference>
<dbReference type="Gene3D" id="3.30.950.10">
    <property type="entry name" value="Methyltransferase, Cobalt-precorrin-4 Transmethylase, Domain 2"/>
    <property type="match status" value="1"/>
</dbReference>
<keyword evidence="3" id="KW-0169">Cobalamin biosynthesis</keyword>
<dbReference type="NCBIfam" id="TIGR01467">
    <property type="entry name" value="cobI_cbiL"/>
    <property type="match status" value="1"/>
</dbReference>
<evidence type="ECO:0000256" key="4">
    <source>
        <dbReference type="ARBA" id="ARBA00022603"/>
    </source>
</evidence>
<comment type="pathway">
    <text evidence="1">Cofactor biosynthesis; adenosylcobalamin biosynthesis.</text>
</comment>
<dbReference type="CDD" id="cd11645">
    <property type="entry name" value="Precorrin_2_C20_MT"/>
    <property type="match status" value="1"/>
</dbReference>
<feature type="compositionally biased region" description="Low complexity" evidence="7">
    <location>
        <begin position="1"/>
        <end position="17"/>
    </location>
</feature>
<evidence type="ECO:0000313" key="9">
    <source>
        <dbReference type="EMBL" id="GAA4575413.1"/>
    </source>
</evidence>
<accession>A0ABP8SV82</accession>
<comment type="similarity">
    <text evidence="2">Belongs to the precorrin methyltransferase family.</text>
</comment>
<dbReference type="EMBL" id="BAABGU010000027">
    <property type="protein sequence ID" value="GAA4575413.1"/>
    <property type="molecule type" value="Genomic_DNA"/>
</dbReference>
<dbReference type="SUPFAM" id="SSF53790">
    <property type="entry name" value="Tetrapyrrole methylase"/>
    <property type="match status" value="1"/>
</dbReference>
<gene>
    <name evidence="9" type="primary">cobI</name>
    <name evidence="9" type="ORF">GCM10023176_44640</name>
</gene>
<dbReference type="InterPro" id="IPR014777">
    <property type="entry name" value="4pyrrole_Mease_sub1"/>
</dbReference>
<dbReference type="InterPro" id="IPR012382">
    <property type="entry name" value="CobI/CbiL"/>
</dbReference>
<keyword evidence="4" id="KW-0489">Methyltransferase</keyword>
<dbReference type="PANTHER" id="PTHR43467">
    <property type="entry name" value="COBALT-PRECORRIN-2 C(20)-METHYLTRANSFERASE"/>
    <property type="match status" value="1"/>
</dbReference>
<proteinExistence type="inferred from homology"/>
<name>A0ABP8SV82_9ACTN</name>
<dbReference type="Gene3D" id="3.40.1010.10">
    <property type="entry name" value="Cobalt-precorrin-4 Transmethylase, Domain 1"/>
    <property type="match status" value="1"/>
</dbReference>
<feature type="domain" description="Tetrapyrrole methylase" evidence="8">
    <location>
        <begin position="48"/>
        <end position="265"/>
    </location>
</feature>
<evidence type="ECO:0000256" key="3">
    <source>
        <dbReference type="ARBA" id="ARBA00022573"/>
    </source>
</evidence>
<sequence>MTAPNADRSAGRDAAAGPVTHGSGRADRPAGPHGVRAGAGSGPTVGLTLTGVGVGPGDPELLTLKAVRVLREADAVFVPVMDRPTADGDAPPGRAEATVAAHVTADRLHRLPFALDDRGGITARRERAWDDAARAVVAAFDGGARSVAFATIGDPNVYSTFGYLAHGVRARRPAVEVRTVPGVTAMQELAARSGVPLCEGREPLTLLPATAGLALFADALAGPGTVVAYKGWRRHPELVAELRRQGRLDAAVLGRALGLPGERIGPVDADADADDLPYLSTLLIPAHRDRRGGKL</sequence>
<keyword evidence="10" id="KW-1185">Reference proteome</keyword>
<evidence type="ECO:0000256" key="2">
    <source>
        <dbReference type="ARBA" id="ARBA00005879"/>
    </source>
</evidence>
<evidence type="ECO:0000313" key="10">
    <source>
        <dbReference type="Proteomes" id="UP001500307"/>
    </source>
</evidence>
<keyword evidence="5" id="KW-0808">Transferase</keyword>
<dbReference type="InterPro" id="IPR035996">
    <property type="entry name" value="4pyrrol_Methylase_sf"/>
</dbReference>
<dbReference type="Pfam" id="PF00590">
    <property type="entry name" value="TP_methylase"/>
    <property type="match status" value="1"/>
</dbReference>
<dbReference type="Proteomes" id="UP001500307">
    <property type="component" value="Unassembled WGS sequence"/>
</dbReference>
<evidence type="ECO:0000256" key="1">
    <source>
        <dbReference type="ARBA" id="ARBA00004953"/>
    </source>
</evidence>
<dbReference type="InterPro" id="IPR000878">
    <property type="entry name" value="4pyrrol_Mease"/>
</dbReference>
<reference evidence="10" key="1">
    <citation type="journal article" date="2019" name="Int. J. Syst. Evol. Microbiol.">
        <title>The Global Catalogue of Microorganisms (GCM) 10K type strain sequencing project: providing services to taxonomists for standard genome sequencing and annotation.</title>
        <authorList>
            <consortium name="The Broad Institute Genomics Platform"/>
            <consortium name="The Broad Institute Genome Sequencing Center for Infectious Disease"/>
            <person name="Wu L."/>
            <person name="Ma J."/>
        </authorList>
    </citation>
    <scope>NUCLEOTIDE SEQUENCE [LARGE SCALE GENOMIC DNA]</scope>
    <source>
        <strain evidence="10">JCM 3175</strain>
    </source>
</reference>